<dbReference type="PANTHER" id="PTHR30050:SF4">
    <property type="entry name" value="ATP-BINDING PROTEIN RV3427C IN INSERTION SEQUENCE-RELATED"/>
    <property type="match status" value="1"/>
</dbReference>
<dbReference type="Pfam" id="PF01695">
    <property type="entry name" value="IstB_IS21"/>
    <property type="match status" value="1"/>
</dbReference>
<dbReference type="Gene3D" id="3.40.50.300">
    <property type="entry name" value="P-loop containing nucleotide triphosphate hydrolases"/>
    <property type="match status" value="1"/>
</dbReference>
<dbReference type="InterPro" id="IPR002611">
    <property type="entry name" value="IstB_ATP-bd"/>
</dbReference>
<evidence type="ECO:0000259" key="1">
    <source>
        <dbReference type="SMART" id="SM00382"/>
    </source>
</evidence>
<keyword evidence="2" id="KW-0067">ATP-binding</keyword>
<accession>A0ABW9MWE4</accession>
<dbReference type="Proteomes" id="UP001638015">
    <property type="component" value="Unassembled WGS sequence"/>
</dbReference>
<gene>
    <name evidence="2" type="ORF">ACCQ40_04750</name>
</gene>
<feature type="domain" description="AAA+ ATPase" evidence="1">
    <location>
        <begin position="93"/>
        <end position="235"/>
    </location>
</feature>
<dbReference type="SMART" id="SM00382">
    <property type="entry name" value="AAA"/>
    <property type="match status" value="1"/>
</dbReference>
<dbReference type="InterPro" id="IPR027417">
    <property type="entry name" value="P-loop_NTPase"/>
</dbReference>
<name>A0ABW9MWE4_9FIRM</name>
<sequence>MEKISNTIEKVMRSKGIVYDDERANKELLRREAELQKIIDEASIAYYKRKGGLKYSGMPLKYRDMKLSDLINTKENGQMIKSMAYYIKNFKQMTKGVGIVGEMGVGKTTLIAVTCKEIVERYEKTLYFASEATILNEIKNAIDDTSFDTPEDIIRRIAGNDLVVIDEFGSTTNQWEILQIKNVIDAVLNNNNKLFITSNYNTEELLNRWKDGNTNKTPRQIRDRMEEAMNMYALSGESFRRKDK</sequence>
<dbReference type="PANTHER" id="PTHR30050">
    <property type="entry name" value="CHROMOSOMAL REPLICATION INITIATOR PROTEIN DNAA"/>
    <property type="match status" value="1"/>
</dbReference>
<dbReference type="SUPFAM" id="SSF52540">
    <property type="entry name" value="P-loop containing nucleoside triphosphate hydrolases"/>
    <property type="match status" value="1"/>
</dbReference>
<protein>
    <submittedName>
        <fullName evidence="2">ATP-binding protein</fullName>
    </submittedName>
</protein>
<organism evidence="2 3">
    <name type="scientific">Anaerococcus cruorum</name>
    <dbReference type="NCBI Taxonomy" id="3115617"/>
    <lineage>
        <taxon>Bacteria</taxon>
        <taxon>Bacillati</taxon>
        <taxon>Bacillota</taxon>
        <taxon>Tissierellia</taxon>
        <taxon>Tissierellales</taxon>
        <taxon>Peptoniphilaceae</taxon>
        <taxon>Anaerococcus</taxon>
    </lineage>
</organism>
<proteinExistence type="predicted"/>
<comment type="caution">
    <text evidence="2">The sequence shown here is derived from an EMBL/GenBank/DDBJ whole genome shotgun (WGS) entry which is preliminary data.</text>
</comment>
<keyword evidence="3" id="KW-1185">Reference proteome</keyword>
<keyword evidence="2" id="KW-0547">Nucleotide-binding</keyword>
<evidence type="ECO:0000313" key="3">
    <source>
        <dbReference type="Proteomes" id="UP001638015"/>
    </source>
</evidence>
<dbReference type="RefSeq" id="WP_410032829.1">
    <property type="nucleotide sequence ID" value="NZ_JBGMEH010000006.1"/>
</dbReference>
<reference evidence="2 3" key="1">
    <citation type="journal article" date="2025" name="Anaerobe">
        <title>Description of Anaerococcus kampingiae sp. nov., Anaerococcus groningensis sp. nov., Anaerococcus martiniensis sp. nov., and Anaerococcus cruorum sp. nov., isolated from human clinical specimens.</title>
        <authorList>
            <person name="Boiten K.E."/>
            <person name="Meijer J."/>
            <person name="van Wezel E.M."/>
            <person name="Veloo A.C.M."/>
        </authorList>
    </citation>
    <scope>NUCLEOTIDE SEQUENCE [LARGE SCALE GENOMIC DNA]</scope>
    <source>
        <strain evidence="2 3">ENR1039</strain>
    </source>
</reference>
<dbReference type="EMBL" id="JBGMEH010000006">
    <property type="protein sequence ID" value="MFO3716095.1"/>
    <property type="molecule type" value="Genomic_DNA"/>
</dbReference>
<dbReference type="GO" id="GO:0005524">
    <property type="term" value="F:ATP binding"/>
    <property type="evidence" value="ECO:0007669"/>
    <property type="project" value="UniProtKB-KW"/>
</dbReference>
<dbReference type="InterPro" id="IPR003593">
    <property type="entry name" value="AAA+_ATPase"/>
</dbReference>
<evidence type="ECO:0000313" key="2">
    <source>
        <dbReference type="EMBL" id="MFO3716095.1"/>
    </source>
</evidence>